<name>A0A914R593_9BILA</name>
<dbReference type="EC" id="2.4.1.-" evidence="8"/>
<keyword evidence="9" id="KW-1185">Reference proteome</keyword>
<proteinExistence type="inferred from homology"/>
<evidence type="ECO:0000256" key="2">
    <source>
        <dbReference type="ARBA" id="ARBA00007647"/>
    </source>
</evidence>
<protein>
    <recommendedName>
        <fullName evidence="8">Glycosyltransferase family 92 protein</fullName>
        <ecNumber evidence="8">2.4.1.-</ecNumber>
    </recommendedName>
</protein>
<evidence type="ECO:0000256" key="1">
    <source>
        <dbReference type="ARBA" id="ARBA00004167"/>
    </source>
</evidence>
<evidence type="ECO:0000256" key="4">
    <source>
        <dbReference type="ARBA" id="ARBA00022679"/>
    </source>
</evidence>
<evidence type="ECO:0000256" key="3">
    <source>
        <dbReference type="ARBA" id="ARBA00022676"/>
    </source>
</evidence>
<keyword evidence="4 8" id="KW-0808">Transferase</keyword>
<dbReference type="PANTHER" id="PTHR21461">
    <property type="entry name" value="GLYCOSYLTRANSFERASE FAMILY 92 PROTEIN"/>
    <property type="match status" value="1"/>
</dbReference>
<keyword evidence="7" id="KW-0472">Membrane</keyword>
<keyword evidence="3 8" id="KW-0328">Glycosyltransferase</keyword>
<reference evidence="10" key="1">
    <citation type="submission" date="2022-11" db="UniProtKB">
        <authorList>
            <consortium name="WormBaseParasite"/>
        </authorList>
    </citation>
    <scope>IDENTIFICATION</scope>
</reference>
<dbReference type="WBParaSite" id="PDA_v2.g66.t1">
    <property type="protein sequence ID" value="PDA_v2.g66.t1"/>
    <property type="gene ID" value="PDA_v2.g66"/>
</dbReference>
<dbReference type="AlphaFoldDB" id="A0A914R593"/>
<organism evidence="9 10">
    <name type="scientific">Panagrolaimus davidi</name>
    <dbReference type="NCBI Taxonomy" id="227884"/>
    <lineage>
        <taxon>Eukaryota</taxon>
        <taxon>Metazoa</taxon>
        <taxon>Ecdysozoa</taxon>
        <taxon>Nematoda</taxon>
        <taxon>Chromadorea</taxon>
        <taxon>Rhabditida</taxon>
        <taxon>Tylenchina</taxon>
        <taxon>Panagrolaimomorpha</taxon>
        <taxon>Panagrolaimoidea</taxon>
        <taxon>Panagrolaimidae</taxon>
        <taxon>Panagrolaimus</taxon>
    </lineage>
</organism>
<sequence>MFGQIQHELQKVDSVCQRSECPTFHDPFCTLNGYLGIVKIPFFFQHSYLKNIQLSTTTNFPLKTFQISLMDSRPKNPPKLILGICLQPIFYLFSPKLLISFFEYWISQDITLFYIYRHSWSSEVQKVFEFYLKHPKIIVKLIDWSDLSPSQNKIENNLNPNKFFRRLEFSLAMADCVYRSRSETKYLIMTDLDEIIYIKSRKTVKKFIQTKATQNISAFWFSSAKIIGKSNLTLIWKYLEKPIQSKLIINTQLTKTTNVHNPGDSEVSSKNNIVDIHPNEAVIVHSRFDYENANESINSNILSMKGLLMLQSNLDFHVKKVFKILKIPYSNTF</sequence>
<evidence type="ECO:0000256" key="8">
    <source>
        <dbReference type="RuleBase" id="RU366017"/>
    </source>
</evidence>
<evidence type="ECO:0000256" key="7">
    <source>
        <dbReference type="ARBA" id="ARBA00023136"/>
    </source>
</evidence>
<dbReference type="PANTHER" id="PTHR21461:SF80">
    <property type="entry name" value="GLYCOSYLTRANSFERASE FAMILY 92 PROTEIN"/>
    <property type="match status" value="1"/>
</dbReference>
<evidence type="ECO:0000313" key="10">
    <source>
        <dbReference type="WBParaSite" id="PDA_v2.g66.t1"/>
    </source>
</evidence>
<dbReference type="InterPro" id="IPR008166">
    <property type="entry name" value="Glyco_transf_92"/>
</dbReference>
<dbReference type="GO" id="GO:0005737">
    <property type="term" value="C:cytoplasm"/>
    <property type="evidence" value="ECO:0007669"/>
    <property type="project" value="TreeGrafter"/>
</dbReference>
<keyword evidence="6" id="KW-1133">Transmembrane helix</keyword>
<evidence type="ECO:0000256" key="6">
    <source>
        <dbReference type="ARBA" id="ARBA00022989"/>
    </source>
</evidence>
<dbReference type="GO" id="GO:0016020">
    <property type="term" value="C:membrane"/>
    <property type="evidence" value="ECO:0007669"/>
    <property type="project" value="UniProtKB-SubCell"/>
</dbReference>
<dbReference type="GO" id="GO:0016757">
    <property type="term" value="F:glycosyltransferase activity"/>
    <property type="evidence" value="ECO:0007669"/>
    <property type="project" value="UniProtKB-UniRule"/>
</dbReference>
<evidence type="ECO:0000256" key="5">
    <source>
        <dbReference type="ARBA" id="ARBA00022692"/>
    </source>
</evidence>
<dbReference type="Pfam" id="PF01697">
    <property type="entry name" value="Glyco_transf_92"/>
    <property type="match status" value="1"/>
</dbReference>
<keyword evidence="5" id="KW-0812">Transmembrane</keyword>
<accession>A0A914R593</accession>
<evidence type="ECO:0000313" key="9">
    <source>
        <dbReference type="Proteomes" id="UP000887578"/>
    </source>
</evidence>
<comment type="similarity">
    <text evidence="2 8">Belongs to the glycosyltransferase 92 family.</text>
</comment>
<comment type="subcellular location">
    <subcellularLocation>
        <location evidence="1">Membrane</location>
        <topology evidence="1">Single-pass membrane protein</topology>
    </subcellularLocation>
</comment>
<dbReference type="Proteomes" id="UP000887578">
    <property type="component" value="Unplaced"/>
</dbReference>